<feature type="region of interest" description="Disordered" evidence="1">
    <location>
        <begin position="119"/>
        <end position="148"/>
    </location>
</feature>
<evidence type="ECO:0000256" key="1">
    <source>
        <dbReference type="SAM" id="MobiDB-lite"/>
    </source>
</evidence>
<dbReference type="AlphaFoldDB" id="A0A4P7NRI0"/>
<dbReference type="EMBL" id="CP034209">
    <property type="protein sequence ID" value="QBZ64416.1"/>
    <property type="molecule type" value="Genomic_DNA"/>
</dbReference>
<protein>
    <submittedName>
        <fullName evidence="2">Uncharacterized protein</fullName>
    </submittedName>
</protein>
<evidence type="ECO:0000313" key="2">
    <source>
        <dbReference type="EMBL" id="QBZ64416.1"/>
    </source>
</evidence>
<feature type="compositionally biased region" description="Polar residues" evidence="1">
    <location>
        <begin position="139"/>
        <end position="148"/>
    </location>
</feature>
<name>A0A4P7NRI0_PYROR</name>
<gene>
    <name evidence="2" type="ORF">PoMZ_06113</name>
</gene>
<proteinExistence type="predicted"/>
<evidence type="ECO:0000313" key="3">
    <source>
        <dbReference type="Proteomes" id="UP000294847"/>
    </source>
</evidence>
<feature type="compositionally biased region" description="Basic residues" evidence="1">
    <location>
        <begin position="29"/>
        <end position="42"/>
    </location>
</feature>
<feature type="region of interest" description="Disordered" evidence="1">
    <location>
        <begin position="20"/>
        <end position="42"/>
    </location>
</feature>
<organism evidence="2 3">
    <name type="scientific">Pyricularia oryzae</name>
    <name type="common">Rice blast fungus</name>
    <name type="synonym">Magnaporthe oryzae</name>
    <dbReference type="NCBI Taxonomy" id="318829"/>
    <lineage>
        <taxon>Eukaryota</taxon>
        <taxon>Fungi</taxon>
        <taxon>Dikarya</taxon>
        <taxon>Ascomycota</taxon>
        <taxon>Pezizomycotina</taxon>
        <taxon>Sordariomycetes</taxon>
        <taxon>Sordariomycetidae</taxon>
        <taxon>Magnaporthales</taxon>
        <taxon>Pyriculariaceae</taxon>
        <taxon>Pyricularia</taxon>
    </lineage>
</organism>
<dbReference type="Proteomes" id="UP000294847">
    <property type="component" value="Chromosome 6"/>
</dbReference>
<accession>A0A4P7NRI0</accession>
<reference evidence="2 3" key="1">
    <citation type="journal article" date="2019" name="Mol. Biol. Evol.">
        <title>Blast fungal genomes show frequent chromosomal changes, gene gains and losses, and effector gene turnover.</title>
        <authorList>
            <person name="Gomez Luciano L.B."/>
            <person name="Jason Tsai I."/>
            <person name="Chuma I."/>
            <person name="Tosa Y."/>
            <person name="Chen Y.H."/>
            <person name="Li J.Y."/>
            <person name="Li M.Y."/>
            <person name="Jade Lu M.Y."/>
            <person name="Nakayashiki H."/>
            <person name="Li W.H."/>
        </authorList>
    </citation>
    <scope>NUCLEOTIDE SEQUENCE [LARGE SCALE GENOMIC DNA]</scope>
    <source>
        <strain evidence="2">MZ5-1-6</strain>
    </source>
</reference>
<sequence>MGLALYDTSDPLVGMTEALREERHESRTRTPRPPRHPPKVRHARCDCGYGGYAKIPIREHNAFKDADLPITIPRQRPRSRITWALFVNEGVDLHHAGSSNGFPPPAPRRQTCRPLSLERQNAFRNPTTSTPRRRRSADDCSQQGNNVGDTEAAAAAAAEEIADLYDLGLLYDDKHVRGSGFGFDVLTRNAEEQPQYTVYFRRAAAPKSKSFGRTNANRFRKLQQDGSVAGGPAAHLGSSDGEELDLLEWCLDGFDTLSNPDVNSMLDMVSDSNDKFGVRSIDWVLLNNIMEED</sequence>